<dbReference type="AlphaFoldDB" id="A0AB74U2Z6"/>
<name>A0AB74U2Z6_9GAMM</name>
<dbReference type="EMBL" id="CP159578">
    <property type="protein sequence ID" value="XCJ78386.1"/>
    <property type="molecule type" value="Genomic_DNA"/>
</dbReference>
<protein>
    <recommendedName>
        <fullName evidence="2">Minor tail protein</fullName>
    </recommendedName>
</protein>
<gene>
    <name evidence="1" type="ORF">ABV408_13195</name>
</gene>
<reference evidence="1" key="1">
    <citation type="submission" date="2024-06" db="EMBL/GenBank/DDBJ databases">
        <title>Complete genome of Salinicola endophyticus HNIBRBA4755.</title>
        <authorList>
            <person name="Shin S.Y."/>
            <person name="Kang H."/>
            <person name="Song J."/>
        </authorList>
    </citation>
    <scope>NUCLEOTIDE SEQUENCE</scope>
    <source>
        <strain evidence="1">HNIBRBA4755</strain>
    </source>
</reference>
<proteinExistence type="predicted"/>
<dbReference type="RefSeq" id="WP_353979388.1">
    <property type="nucleotide sequence ID" value="NZ_CP159578.1"/>
</dbReference>
<evidence type="ECO:0000313" key="1">
    <source>
        <dbReference type="EMBL" id="XCJ78386.1"/>
    </source>
</evidence>
<accession>A0AB74U2Z6</accession>
<sequence>MTWTLEMDALDPGGEAVTLRYSLGRYDDPDDRAFDPRIDQPGLFRAGLFAGSLIAGDRSSYGETTLINVDGALDALVDYAVDGRHAVISQGAGAARRTVVSGTVARLAFESDRVSVVLRGPLEPLQTPHPQATYAGDNVLPDGLEGTADDIGGQPKPLVFGEVANATPVLVNSARLIYQVSARDDCEVTAVYDNGAPLAQGAAYDSLAALQGTAPAAGEWRAYRGYVRLGASPAGTVTLDATTAAPNAGDVFATLATERGWSVAAVDVSALNGLGAVRLYVTEPSDTLDLLDRLAVSVGGYLNVDADGVLRLRRLEAPQAHGVTIPDHAIVDIQRSAAGAGDNSLPVGRVTINADRIETTQRDVAGSVSDARRARLAQQTRAANARRDETLTRHPLAGSTTLDSLLADLTAAQTLADDLVALLGVRRDLVTLTAPLSEIGPIAVGSAVQVVTPRLGYAAGRVLLVTGARMDAQRNTLEIDLWG</sequence>
<evidence type="ECO:0008006" key="2">
    <source>
        <dbReference type="Google" id="ProtNLM"/>
    </source>
</evidence>
<organism evidence="1">
    <name type="scientific">Salinicola endophyticus</name>
    <dbReference type="NCBI Taxonomy" id="1949083"/>
    <lineage>
        <taxon>Bacteria</taxon>
        <taxon>Pseudomonadati</taxon>
        <taxon>Pseudomonadota</taxon>
        <taxon>Gammaproteobacteria</taxon>
        <taxon>Oceanospirillales</taxon>
        <taxon>Halomonadaceae</taxon>
        <taxon>Salinicola</taxon>
    </lineage>
</organism>